<keyword evidence="2" id="KW-1185">Reference proteome</keyword>
<evidence type="ECO:0000313" key="2">
    <source>
        <dbReference type="Proteomes" id="UP001221142"/>
    </source>
</evidence>
<name>A0AAD7CDK4_9AGAR</name>
<dbReference type="EMBL" id="JARKIF010000002">
    <property type="protein sequence ID" value="KAJ7646484.1"/>
    <property type="molecule type" value="Genomic_DNA"/>
</dbReference>
<dbReference type="InterPro" id="IPR032675">
    <property type="entry name" value="LRR_dom_sf"/>
</dbReference>
<comment type="caution">
    <text evidence="1">The sequence shown here is derived from an EMBL/GenBank/DDBJ whole genome shotgun (WGS) entry which is preliminary data.</text>
</comment>
<organism evidence="1 2">
    <name type="scientific">Roridomyces roridus</name>
    <dbReference type="NCBI Taxonomy" id="1738132"/>
    <lineage>
        <taxon>Eukaryota</taxon>
        <taxon>Fungi</taxon>
        <taxon>Dikarya</taxon>
        <taxon>Basidiomycota</taxon>
        <taxon>Agaricomycotina</taxon>
        <taxon>Agaricomycetes</taxon>
        <taxon>Agaricomycetidae</taxon>
        <taxon>Agaricales</taxon>
        <taxon>Marasmiineae</taxon>
        <taxon>Mycenaceae</taxon>
        <taxon>Roridomyces</taxon>
    </lineage>
</organism>
<gene>
    <name evidence="1" type="ORF">FB45DRAFT_890577</name>
</gene>
<dbReference type="AlphaFoldDB" id="A0AAD7CDK4"/>
<evidence type="ECO:0008006" key="3">
    <source>
        <dbReference type="Google" id="ProtNLM"/>
    </source>
</evidence>
<dbReference type="Gene3D" id="3.80.10.10">
    <property type="entry name" value="Ribonuclease Inhibitor"/>
    <property type="match status" value="1"/>
</dbReference>
<sequence length="458" mass="51360">MSAREAPLLISRICSAWRAIALRTPSLWASLHIPVEFILKRPEQRIQAIPHWLQRSGALPLSLSLEFPRKTTELSVEDLDAISILINYVAESAGRWEKLVVSNLSEATVGLARAEAPLLQSFEGAGPVSVLNRMDRLFGAPSLRTLIVRLEVDRPHTGQSFTPPFHQWDNLAHLTVNSDHTRVALKPAKVLTLLQQCPRLASFHFRPNAAQDWDQYTGLKPIPLLHLESLILIGPQTLDLRSVRRLLDTLDVPNLRQLHIPTTTSTGQNIRLEFGSLPALQDLRIQLPSFTREMVLVTLGSLLNLTKLIVWTRGNASWAWDDDFAPLDPNSGATIGFESCSSADLVQLLTPSLNGGIVLCPKLQILEFDDCTSVTKETLEQFIWERIDLGVGFRRLAVVNFQQHSLFSPDETETFRSRGVELLWPLSPWGAEADDWSRVTPWTGLSEAYNWEHGSNIH</sequence>
<proteinExistence type="predicted"/>
<dbReference type="SUPFAM" id="SSF52047">
    <property type="entry name" value="RNI-like"/>
    <property type="match status" value="1"/>
</dbReference>
<protein>
    <recommendedName>
        <fullName evidence="3">F-box domain-containing protein</fullName>
    </recommendedName>
</protein>
<evidence type="ECO:0000313" key="1">
    <source>
        <dbReference type="EMBL" id="KAJ7646484.1"/>
    </source>
</evidence>
<dbReference type="Proteomes" id="UP001221142">
    <property type="component" value="Unassembled WGS sequence"/>
</dbReference>
<accession>A0AAD7CDK4</accession>
<reference evidence="1" key="1">
    <citation type="submission" date="2023-03" db="EMBL/GenBank/DDBJ databases">
        <title>Massive genome expansion in bonnet fungi (Mycena s.s.) driven by repeated elements and novel gene families across ecological guilds.</title>
        <authorList>
            <consortium name="Lawrence Berkeley National Laboratory"/>
            <person name="Harder C.B."/>
            <person name="Miyauchi S."/>
            <person name="Viragh M."/>
            <person name="Kuo A."/>
            <person name="Thoen E."/>
            <person name="Andreopoulos B."/>
            <person name="Lu D."/>
            <person name="Skrede I."/>
            <person name="Drula E."/>
            <person name="Henrissat B."/>
            <person name="Morin E."/>
            <person name="Kohler A."/>
            <person name="Barry K."/>
            <person name="LaButti K."/>
            <person name="Morin E."/>
            <person name="Salamov A."/>
            <person name="Lipzen A."/>
            <person name="Mereny Z."/>
            <person name="Hegedus B."/>
            <person name="Baldrian P."/>
            <person name="Stursova M."/>
            <person name="Weitz H."/>
            <person name="Taylor A."/>
            <person name="Grigoriev I.V."/>
            <person name="Nagy L.G."/>
            <person name="Martin F."/>
            <person name="Kauserud H."/>
        </authorList>
    </citation>
    <scope>NUCLEOTIDE SEQUENCE</scope>
    <source>
        <strain evidence="1">9284</strain>
    </source>
</reference>